<accession>A0A6A3P0L1</accession>
<dbReference type="AlphaFoldDB" id="A0A6A3P0L1"/>
<dbReference type="EMBL" id="QXFU01000056">
    <property type="protein sequence ID" value="KAE9046176.1"/>
    <property type="molecule type" value="Genomic_DNA"/>
</dbReference>
<dbReference type="EMBL" id="QXFV01000210">
    <property type="protein sequence ID" value="KAE9045587.1"/>
    <property type="molecule type" value="Genomic_DNA"/>
</dbReference>
<evidence type="ECO:0000313" key="4">
    <source>
        <dbReference type="Proteomes" id="UP000435112"/>
    </source>
</evidence>
<comment type="caution">
    <text evidence="2">The sequence shown here is derived from an EMBL/GenBank/DDBJ whole genome shotgun (WGS) entry which is preliminary data.</text>
</comment>
<name>A0A6A3P0L1_9STRA</name>
<evidence type="ECO:0000313" key="1">
    <source>
        <dbReference type="EMBL" id="KAE9045587.1"/>
    </source>
</evidence>
<evidence type="ECO:0000313" key="2">
    <source>
        <dbReference type="EMBL" id="KAE9046176.1"/>
    </source>
</evidence>
<reference evidence="3 4" key="1">
    <citation type="submission" date="2018-09" db="EMBL/GenBank/DDBJ databases">
        <title>Genomic investigation of the strawberry pathogen Phytophthora fragariae indicates pathogenicity is determined by transcriptional variation in three key races.</title>
        <authorList>
            <person name="Adams T.M."/>
            <person name="Armitage A.D."/>
            <person name="Sobczyk M.K."/>
            <person name="Bates H.J."/>
            <person name="Dunwell J.M."/>
            <person name="Nellist C.F."/>
            <person name="Harrison R.J."/>
        </authorList>
    </citation>
    <scope>NUCLEOTIDE SEQUENCE [LARGE SCALE GENOMIC DNA]</scope>
    <source>
        <strain evidence="1 3">SCRP249</strain>
        <strain evidence="2 4">SCRP324</strain>
    </source>
</reference>
<evidence type="ECO:0000313" key="3">
    <source>
        <dbReference type="Proteomes" id="UP000429607"/>
    </source>
</evidence>
<gene>
    <name evidence="1" type="ORF">PR001_g4901</name>
    <name evidence="2" type="ORF">PR002_g1801</name>
</gene>
<dbReference type="OrthoDB" id="88596at2759"/>
<sequence length="158" mass="17952">MASFLRVTFPKTDNLKYNSPGTWRCLDFKNCGFWQPAHSVSWVNLSTDHFAMFFESKRCQADGKYVFISAPGLTSSIKRFQTPQSIQSMMIGENRNYTRHPVSITQKCPAHYERARLEATGASLNETSLNATYDVEWGSEDGGLSSNWFDDLSDSRMP</sequence>
<proteinExistence type="predicted"/>
<organism evidence="2 4">
    <name type="scientific">Phytophthora rubi</name>
    <dbReference type="NCBI Taxonomy" id="129364"/>
    <lineage>
        <taxon>Eukaryota</taxon>
        <taxon>Sar</taxon>
        <taxon>Stramenopiles</taxon>
        <taxon>Oomycota</taxon>
        <taxon>Peronosporomycetes</taxon>
        <taxon>Peronosporales</taxon>
        <taxon>Peronosporaceae</taxon>
        <taxon>Phytophthora</taxon>
    </lineage>
</organism>
<dbReference type="Proteomes" id="UP000435112">
    <property type="component" value="Unassembled WGS sequence"/>
</dbReference>
<protein>
    <submittedName>
        <fullName evidence="2">Uncharacterized protein</fullName>
    </submittedName>
</protein>
<dbReference type="Proteomes" id="UP000429607">
    <property type="component" value="Unassembled WGS sequence"/>
</dbReference>